<feature type="compositionally biased region" description="Polar residues" evidence="1">
    <location>
        <begin position="405"/>
        <end position="414"/>
    </location>
</feature>
<name>W7E6T0_BIPV3</name>
<reference evidence="2 3" key="1">
    <citation type="journal article" date="2013" name="PLoS Genet.">
        <title>Comparative genome structure, secondary metabolite, and effector coding capacity across Cochliobolus pathogens.</title>
        <authorList>
            <person name="Condon B.J."/>
            <person name="Leng Y."/>
            <person name="Wu D."/>
            <person name="Bushley K.E."/>
            <person name="Ohm R.A."/>
            <person name="Otillar R."/>
            <person name="Martin J."/>
            <person name="Schackwitz W."/>
            <person name="Grimwood J."/>
            <person name="MohdZainudin N."/>
            <person name="Xue C."/>
            <person name="Wang R."/>
            <person name="Manning V.A."/>
            <person name="Dhillon B."/>
            <person name="Tu Z.J."/>
            <person name="Steffenson B.J."/>
            <person name="Salamov A."/>
            <person name="Sun H."/>
            <person name="Lowry S."/>
            <person name="LaButti K."/>
            <person name="Han J."/>
            <person name="Copeland A."/>
            <person name="Lindquist E."/>
            <person name="Barry K."/>
            <person name="Schmutz J."/>
            <person name="Baker S.E."/>
            <person name="Ciuffetti L.M."/>
            <person name="Grigoriev I.V."/>
            <person name="Zhong S."/>
            <person name="Turgeon B.G."/>
        </authorList>
    </citation>
    <scope>NUCLEOTIDE SEQUENCE [LARGE SCALE GENOMIC DNA]</scope>
    <source>
        <strain evidence="2 3">FI3</strain>
    </source>
</reference>
<dbReference type="HOGENOM" id="CLU_447583_0_0_1"/>
<keyword evidence="3" id="KW-1185">Reference proteome</keyword>
<dbReference type="GeneID" id="26256444"/>
<sequence length="635" mass="71103">MVDTPKKRRAEKSSNSGATAPKRARLHSTSSSTCSGSDTPLSKDEDWTFRIKVLSTTTSLNDELFRDAVKGLVRICFPDDILKQMGQHAVEQHMREKRAEPANIQRTIEAFQPEMIRRLIGMLAGYFDTPDQVASAVQAALGERHKTPNDEGTLGSSNTIVEESRPPKNKRTNHSRELQEATPSRGYHNNLNGALVDVERQTTPAEDSFSNSNTISQRQKDRKISATWNWNIDPNEVTEEAVQHAFPRTADLFAYHTLPTTQQMLGSKASRKEMRLDMQSLLDSISRAEFQKWVESLDKLHKGNRGMLVRPELTLMNNGQLSRVTPTPSQSTLGIRNNGIPLHRNTIIKFEDTEDSVGVPNIQEASISKATTQAIVVTRRRLLTEDRDLGSAVPGIEADADTHTSRSQSNDNIDSSFGMPVLQLLRGTDSLTREMCVKDYLQITETIMNNLQRRIAAEAIASGLGGQSKTRTKDELRSSIVQAFPKSGQFVNFMRIKKDIEGSLVEWVIAEPQAFPELKAMPFVFARVLPHIRVAIESLFGSWSAVSTLSGVQVWGSILEALKQRGLSEASVGAANIDFLQIDSLCNNCKFPEVTRRALLERIFRRVVFLHKDKFPELKTTPVVKVWERKTGLEW</sequence>
<dbReference type="OrthoDB" id="3799856at2759"/>
<feature type="compositionally biased region" description="Basic residues" evidence="1">
    <location>
        <begin position="1"/>
        <end position="10"/>
    </location>
</feature>
<feature type="region of interest" description="Disordered" evidence="1">
    <location>
        <begin position="393"/>
        <end position="414"/>
    </location>
</feature>
<dbReference type="RefSeq" id="XP_014555719.1">
    <property type="nucleotide sequence ID" value="XM_014700233.1"/>
</dbReference>
<feature type="compositionally biased region" description="Low complexity" evidence="1">
    <location>
        <begin position="28"/>
        <end position="40"/>
    </location>
</feature>
<proteinExistence type="predicted"/>
<dbReference type="EMBL" id="KI968743">
    <property type="protein sequence ID" value="EUN26143.1"/>
    <property type="molecule type" value="Genomic_DNA"/>
</dbReference>
<organism evidence="2 3">
    <name type="scientific">Bipolaris victoriae (strain FI3)</name>
    <name type="common">Victoria blight of oats agent</name>
    <name type="synonym">Cochliobolus victoriae</name>
    <dbReference type="NCBI Taxonomy" id="930091"/>
    <lineage>
        <taxon>Eukaryota</taxon>
        <taxon>Fungi</taxon>
        <taxon>Dikarya</taxon>
        <taxon>Ascomycota</taxon>
        <taxon>Pezizomycotina</taxon>
        <taxon>Dothideomycetes</taxon>
        <taxon>Pleosporomycetidae</taxon>
        <taxon>Pleosporales</taxon>
        <taxon>Pleosporineae</taxon>
        <taxon>Pleosporaceae</taxon>
        <taxon>Bipolaris</taxon>
    </lineage>
</organism>
<dbReference type="Proteomes" id="UP000054337">
    <property type="component" value="Unassembled WGS sequence"/>
</dbReference>
<evidence type="ECO:0000313" key="2">
    <source>
        <dbReference type="EMBL" id="EUN26143.1"/>
    </source>
</evidence>
<accession>W7E6T0</accession>
<evidence type="ECO:0000256" key="1">
    <source>
        <dbReference type="SAM" id="MobiDB-lite"/>
    </source>
</evidence>
<protein>
    <submittedName>
        <fullName evidence="2">Uncharacterized protein</fullName>
    </submittedName>
</protein>
<feature type="region of interest" description="Disordered" evidence="1">
    <location>
        <begin position="143"/>
        <end position="190"/>
    </location>
</feature>
<evidence type="ECO:0000313" key="3">
    <source>
        <dbReference type="Proteomes" id="UP000054337"/>
    </source>
</evidence>
<feature type="region of interest" description="Disordered" evidence="1">
    <location>
        <begin position="1"/>
        <end position="41"/>
    </location>
</feature>
<gene>
    <name evidence="2" type="ORF">COCVIDRAFT_38592</name>
</gene>
<dbReference type="AlphaFoldDB" id="W7E6T0"/>